<name>A0A5B9MFU3_9BACT</name>
<evidence type="ECO:0000313" key="2">
    <source>
        <dbReference type="EMBL" id="QEG00133.1"/>
    </source>
</evidence>
<evidence type="ECO:0000313" key="3">
    <source>
        <dbReference type="Proteomes" id="UP000321353"/>
    </source>
</evidence>
<sequence precursor="true">MKRYVVVLLALALVSTPSNGDHHEELGWLDLQKCSMCKLMGANMDMMAHVTWENHKIDNGALSASVIPKEYQDRMQQLHQKMKMVEEKLDAGEKMPLCGHCASYGKLKMAGAKTQEIETDFGMIALFTSNDPEVVKQIHAHTDKTNAEFKKFLEAQMQNDKKPE</sequence>
<reference evidence="2 3" key="1">
    <citation type="submission" date="2019-02" db="EMBL/GenBank/DDBJ databases">
        <title>Planctomycetal bacteria perform biofilm scaping via a novel small molecule.</title>
        <authorList>
            <person name="Jeske O."/>
            <person name="Boedeker C."/>
            <person name="Wiegand S."/>
            <person name="Breitling P."/>
            <person name="Kallscheuer N."/>
            <person name="Jogler M."/>
            <person name="Rohde M."/>
            <person name="Petersen J."/>
            <person name="Medema M.H."/>
            <person name="Surup F."/>
            <person name="Jogler C."/>
        </authorList>
    </citation>
    <scope>NUCLEOTIDE SEQUENCE [LARGE SCALE GENOMIC DNA]</scope>
    <source>
        <strain evidence="2 3">Mal15</strain>
    </source>
</reference>
<accession>A0A5B9MFU3</accession>
<keyword evidence="1" id="KW-0732">Signal</keyword>
<dbReference type="KEGG" id="smam:Mal15_42020"/>
<dbReference type="RefSeq" id="WP_147869419.1">
    <property type="nucleotide sequence ID" value="NZ_CP036264.1"/>
</dbReference>
<keyword evidence="3" id="KW-1185">Reference proteome</keyword>
<organism evidence="2 3">
    <name type="scientific">Stieleria maiorica</name>
    <dbReference type="NCBI Taxonomy" id="2795974"/>
    <lineage>
        <taxon>Bacteria</taxon>
        <taxon>Pseudomonadati</taxon>
        <taxon>Planctomycetota</taxon>
        <taxon>Planctomycetia</taxon>
        <taxon>Pirellulales</taxon>
        <taxon>Pirellulaceae</taxon>
        <taxon>Stieleria</taxon>
    </lineage>
</organism>
<gene>
    <name evidence="2" type="ORF">Mal15_42020</name>
</gene>
<dbReference type="AlphaFoldDB" id="A0A5B9MFU3"/>
<feature type="signal peptide" evidence="1">
    <location>
        <begin position="1"/>
        <end position="20"/>
    </location>
</feature>
<evidence type="ECO:0000256" key="1">
    <source>
        <dbReference type="SAM" id="SignalP"/>
    </source>
</evidence>
<protein>
    <submittedName>
        <fullName evidence="2">Uncharacterized protein</fullName>
    </submittedName>
</protein>
<proteinExistence type="predicted"/>
<dbReference type="Proteomes" id="UP000321353">
    <property type="component" value="Chromosome"/>
</dbReference>
<feature type="chain" id="PRO_5022860901" evidence="1">
    <location>
        <begin position="21"/>
        <end position="164"/>
    </location>
</feature>
<dbReference type="EMBL" id="CP036264">
    <property type="protein sequence ID" value="QEG00133.1"/>
    <property type="molecule type" value="Genomic_DNA"/>
</dbReference>